<keyword evidence="4" id="KW-0103">Bromodomain</keyword>
<evidence type="ECO:0000256" key="2">
    <source>
        <dbReference type="ARBA" id="ARBA00022771"/>
    </source>
</evidence>
<accession>A0A8E0VFN0</accession>
<dbReference type="GO" id="GO:0003714">
    <property type="term" value="F:transcription corepressor activity"/>
    <property type="evidence" value="ECO:0007669"/>
    <property type="project" value="TreeGrafter"/>
</dbReference>
<feature type="domain" description="Zinc finger PHD-type" evidence="6">
    <location>
        <begin position="187"/>
        <end position="227"/>
    </location>
</feature>
<dbReference type="PROSITE" id="PS01359">
    <property type="entry name" value="ZF_PHD_1"/>
    <property type="match status" value="1"/>
</dbReference>
<keyword evidence="8" id="KW-1185">Reference proteome</keyword>
<evidence type="ECO:0000256" key="1">
    <source>
        <dbReference type="ARBA" id="ARBA00022723"/>
    </source>
</evidence>
<dbReference type="InterPro" id="IPR001487">
    <property type="entry name" value="Bromodomain"/>
</dbReference>
<gene>
    <name evidence="7" type="ORF">FBUS_10976</name>
</gene>
<dbReference type="GO" id="GO:0005737">
    <property type="term" value="C:cytoplasm"/>
    <property type="evidence" value="ECO:0007669"/>
    <property type="project" value="TreeGrafter"/>
</dbReference>
<dbReference type="AlphaFoldDB" id="A0A8E0VFN0"/>
<dbReference type="InterPro" id="IPR011011">
    <property type="entry name" value="Znf_FYVE_PHD"/>
</dbReference>
<dbReference type="OrthoDB" id="6272564at2759"/>
<dbReference type="InterPro" id="IPR013083">
    <property type="entry name" value="Znf_RING/FYVE/PHD"/>
</dbReference>
<feature type="non-terminal residue" evidence="7">
    <location>
        <position position="300"/>
    </location>
</feature>
<dbReference type="GO" id="GO:0008270">
    <property type="term" value="F:zinc ion binding"/>
    <property type="evidence" value="ECO:0007669"/>
    <property type="project" value="UniProtKB-KW"/>
</dbReference>
<feature type="compositionally biased region" description="Polar residues" evidence="5">
    <location>
        <begin position="19"/>
        <end position="34"/>
    </location>
</feature>
<feature type="compositionally biased region" description="Low complexity" evidence="5">
    <location>
        <begin position="137"/>
        <end position="150"/>
    </location>
</feature>
<dbReference type="Gene3D" id="3.30.40.10">
    <property type="entry name" value="Zinc/RING finger domain, C3HC4 (zinc finger)"/>
    <property type="match status" value="1"/>
</dbReference>
<dbReference type="InterPro" id="IPR036427">
    <property type="entry name" value="Bromodomain-like_sf"/>
</dbReference>
<name>A0A8E0VFN0_9TREM</name>
<keyword evidence="7" id="KW-0808">Transferase</keyword>
<evidence type="ECO:0000313" key="7">
    <source>
        <dbReference type="EMBL" id="KAA0185719.1"/>
    </source>
</evidence>
<proteinExistence type="predicted"/>
<keyword evidence="2" id="KW-0863">Zinc-finger</keyword>
<comment type="caution">
    <text evidence="7">The sequence shown here is derived from an EMBL/GenBank/DDBJ whole genome shotgun (WGS) entry which is preliminary data.</text>
</comment>
<dbReference type="Gene3D" id="1.20.920.10">
    <property type="entry name" value="Bromodomain-like"/>
    <property type="match status" value="1"/>
</dbReference>
<dbReference type="Pfam" id="PF00439">
    <property type="entry name" value="Bromodomain"/>
    <property type="match status" value="1"/>
</dbReference>
<keyword evidence="1" id="KW-0479">Metal-binding</keyword>
<reference evidence="7" key="1">
    <citation type="submission" date="2019-05" db="EMBL/GenBank/DDBJ databases">
        <title>Annotation for the trematode Fasciolopsis buski.</title>
        <authorList>
            <person name="Choi Y.-J."/>
        </authorList>
    </citation>
    <scope>NUCLEOTIDE SEQUENCE</scope>
    <source>
        <strain evidence="7">HT</strain>
        <tissue evidence="7">Whole worm</tissue>
    </source>
</reference>
<dbReference type="InterPro" id="IPR019786">
    <property type="entry name" value="Zinc_finger_PHD-type_CS"/>
</dbReference>
<dbReference type="SMART" id="SM00249">
    <property type="entry name" value="PHD"/>
    <property type="match status" value="1"/>
</dbReference>
<sequence>SPPPNKTSSITLRVGDTAITKNTTQDCTAPASSEQEPDKVPSGFSQDCSVLCVDIDDLQNMSTTSGTSEKEAMADEPVDSDSESKNGDSSSWHPSEDDGTSASGDSPRRPRRGAQSDGNNVTTASRTKRTRKRLYCDSDSSESSSPSSATKESKKSKQQTAATEAEVTSESNPNREEENSGPESDDYCWICHKVGKVVLCSCCPRVYHTVCLCMNQFPDTWLCPECQDLLLAECTLYQLPAWKNITRNQLRDMLLFLIDRLAMQHWTEHFREPVDTTVVEGYADIISYPMDLTTLYHVGF</sequence>
<dbReference type="InterPro" id="IPR044075">
    <property type="entry name" value="PRKCBP1_PHD"/>
</dbReference>
<evidence type="ECO:0000313" key="8">
    <source>
        <dbReference type="Proteomes" id="UP000728185"/>
    </source>
</evidence>
<keyword evidence="7" id="KW-0418">Kinase</keyword>
<evidence type="ECO:0000256" key="4">
    <source>
        <dbReference type="ARBA" id="ARBA00023117"/>
    </source>
</evidence>
<dbReference type="CDD" id="cd15538">
    <property type="entry name" value="PHD_PRKCBP1"/>
    <property type="match status" value="1"/>
</dbReference>
<dbReference type="EMBL" id="LUCM01010260">
    <property type="protein sequence ID" value="KAA0185719.1"/>
    <property type="molecule type" value="Genomic_DNA"/>
</dbReference>
<keyword evidence="3" id="KW-0862">Zinc</keyword>
<feature type="compositionally biased region" description="Polar residues" evidence="5">
    <location>
        <begin position="1"/>
        <end position="11"/>
    </location>
</feature>
<feature type="region of interest" description="Disordered" evidence="5">
    <location>
        <begin position="1"/>
        <end position="46"/>
    </location>
</feature>
<dbReference type="GO" id="GO:0016301">
    <property type="term" value="F:kinase activity"/>
    <property type="evidence" value="ECO:0007669"/>
    <property type="project" value="UniProtKB-KW"/>
</dbReference>
<protein>
    <submittedName>
        <fullName evidence="7">Protein kinase C-binding protein 1</fullName>
    </submittedName>
</protein>
<evidence type="ECO:0000256" key="5">
    <source>
        <dbReference type="SAM" id="MobiDB-lite"/>
    </source>
</evidence>
<dbReference type="PANTHER" id="PTHR46453">
    <property type="entry name" value="PROTEIN KINASE C-BINDING PROTEIN 1"/>
    <property type="match status" value="1"/>
</dbReference>
<dbReference type="GO" id="GO:0005634">
    <property type="term" value="C:nucleus"/>
    <property type="evidence" value="ECO:0007669"/>
    <property type="project" value="TreeGrafter"/>
</dbReference>
<feature type="region of interest" description="Disordered" evidence="5">
    <location>
        <begin position="60"/>
        <end position="183"/>
    </location>
</feature>
<organism evidence="7 8">
    <name type="scientific">Fasciolopsis buskii</name>
    <dbReference type="NCBI Taxonomy" id="27845"/>
    <lineage>
        <taxon>Eukaryota</taxon>
        <taxon>Metazoa</taxon>
        <taxon>Spiralia</taxon>
        <taxon>Lophotrochozoa</taxon>
        <taxon>Platyhelminthes</taxon>
        <taxon>Trematoda</taxon>
        <taxon>Digenea</taxon>
        <taxon>Plagiorchiida</taxon>
        <taxon>Echinostomata</taxon>
        <taxon>Echinostomatoidea</taxon>
        <taxon>Fasciolidae</taxon>
        <taxon>Fasciolopsis</taxon>
    </lineage>
</organism>
<evidence type="ECO:0000256" key="3">
    <source>
        <dbReference type="ARBA" id="ARBA00022833"/>
    </source>
</evidence>
<dbReference type="SUPFAM" id="SSF57903">
    <property type="entry name" value="FYVE/PHD zinc finger"/>
    <property type="match status" value="1"/>
</dbReference>
<dbReference type="Proteomes" id="UP000728185">
    <property type="component" value="Unassembled WGS sequence"/>
</dbReference>
<dbReference type="SUPFAM" id="SSF47370">
    <property type="entry name" value="Bromodomain"/>
    <property type="match status" value="1"/>
</dbReference>
<dbReference type="InterPro" id="IPR001965">
    <property type="entry name" value="Znf_PHD"/>
</dbReference>
<evidence type="ECO:0000259" key="6">
    <source>
        <dbReference type="SMART" id="SM00249"/>
    </source>
</evidence>
<dbReference type="PANTHER" id="PTHR46453:SF5">
    <property type="entry name" value="PROTEIN KINASE C-BINDING PROTEIN 1 ISOFORM X1"/>
    <property type="match status" value="1"/>
</dbReference>